<dbReference type="STRING" id="626887.J057_08976"/>
<keyword evidence="6" id="KW-1185">Reference proteome</keyword>
<evidence type="ECO:0000256" key="2">
    <source>
        <dbReference type="ARBA" id="ARBA00023125"/>
    </source>
</evidence>
<proteinExistence type="predicted"/>
<keyword evidence="2 3" id="KW-0238">DNA-binding</keyword>
<dbReference type="AlphaFoldDB" id="N6WWM7"/>
<dbReference type="InterPro" id="IPR010998">
    <property type="entry name" value="Integrase_recombinase_N"/>
</dbReference>
<dbReference type="PATRIC" id="fig|626887.3.peg.1797"/>
<protein>
    <submittedName>
        <fullName evidence="5">Integrase</fullName>
    </submittedName>
</protein>
<dbReference type="OrthoDB" id="9801717at2"/>
<organism evidence="5 6">
    <name type="scientific">Marinobacter nanhaiticus D15-8W</name>
    <dbReference type="NCBI Taxonomy" id="626887"/>
    <lineage>
        <taxon>Bacteria</taxon>
        <taxon>Pseudomonadati</taxon>
        <taxon>Pseudomonadota</taxon>
        <taxon>Gammaproteobacteria</taxon>
        <taxon>Pseudomonadales</taxon>
        <taxon>Marinobacteraceae</taxon>
        <taxon>Marinobacter</taxon>
    </lineage>
</organism>
<dbReference type="RefSeq" id="WP_004579768.1">
    <property type="nucleotide sequence ID" value="NZ_AP028878.1"/>
</dbReference>
<evidence type="ECO:0000259" key="4">
    <source>
        <dbReference type="PROSITE" id="PS51900"/>
    </source>
</evidence>
<name>N6WWM7_9GAMM</name>
<dbReference type="Pfam" id="PF13495">
    <property type="entry name" value="Phage_int_SAM_4"/>
    <property type="match status" value="1"/>
</dbReference>
<accession>N6WWM7</accession>
<dbReference type="HOGENOM" id="CLU_160081_1_0_6"/>
<dbReference type="InterPro" id="IPR004107">
    <property type="entry name" value="Integrase_SAM-like_N"/>
</dbReference>
<dbReference type="EMBL" id="APLQ01000011">
    <property type="protein sequence ID" value="ENO15472.1"/>
    <property type="molecule type" value="Genomic_DNA"/>
</dbReference>
<evidence type="ECO:0000256" key="3">
    <source>
        <dbReference type="PROSITE-ProRule" id="PRU01248"/>
    </source>
</evidence>
<gene>
    <name evidence="5" type="ORF">J057_08976</name>
</gene>
<dbReference type="Proteomes" id="UP000013165">
    <property type="component" value="Unassembled WGS sequence"/>
</dbReference>
<evidence type="ECO:0000256" key="1">
    <source>
        <dbReference type="ARBA" id="ARBA00022908"/>
    </source>
</evidence>
<evidence type="ECO:0000313" key="6">
    <source>
        <dbReference type="Proteomes" id="UP000013165"/>
    </source>
</evidence>
<feature type="domain" description="Core-binding (CB)" evidence="4">
    <location>
        <begin position="1"/>
        <end position="92"/>
    </location>
</feature>
<dbReference type="eggNOG" id="COG4974">
    <property type="taxonomic scope" value="Bacteria"/>
</dbReference>
<keyword evidence="1" id="KW-0229">DNA integration</keyword>
<dbReference type="GO" id="GO:0015074">
    <property type="term" value="P:DNA integration"/>
    <property type="evidence" value="ECO:0007669"/>
    <property type="project" value="UniProtKB-KW"/>
</dbReference>
<sequence>MSMTEALDQSQSGLMSRVHRAIQSHKLNQRTEQTYLHWITRYVVFHDLKDPTDLGDQEQQLFLGYLQQRMRVSRARLNQAKQALAFFYEEVLGQMPQAALAG</sequence>
<dbReference type="InterPro" id="IPR044068">
    <property type="entry name" value="CB"/>
</dbReference>
<comment type="caution">
    <text evidence="5">The sequence shown here is derived from an EMBL/GenBank/DDBJ whole genome shotgun (WGS) entry which is preliminary data.</text>
</comment>
<evidence type="ECO:0000313" key="5">
    <source>
        <dbReference type="EMBL" id="ENO15472.1"/>
    </source>
</evidence>
<dbReference type="PROSITE" id="PS51900">
    <property type="entry name" value="CB"/>
    <property type="match status" value="1"/>
</dbReference>
<dbReference type="Gene3D" id="1.10.150.130">
    <property type="match status" value="1"/>
</dbReference>
<reference evidence="5 6" key="1">
    <citation type="journal article" date="2013" name="Genome Announc.">
        <title>Genome Sequence of the Polycyclic Aromatic Hydrocarbon-Degrading Bacterium Strain Marinobacter nanhaiticus D15-8WT.</title>
        <authorList>
            <person name="Cui Z."/>
            <person name="Gao W."/>
            <person name="Li Q."/>
            <person name="Xu G."/>
            <person name="Zheng L."/>
        </authorList>
    </citation>
    <scope>NUCLEOTIDE SEQUENCE [LARGE SCALE GENOMIC DNA]</scope>
    <source>
        <strain evidence="5 6">D15-8W</strain>
    </source>
</reference>
<dbReference type="GO" id="GO:0003677">
    <property type="term" value="F:DNA binding"/>
    <property type="evidence" value="ECO:0007669"/>
    <property type="project" value="UniProtKB-UniRule"/>
</dbReference>